<evidence type="ECO:0000256" key="9">
    <source>
        <dbReference type="PIRSR" id="PIRSR600101-1"/>
    </source>
</evidence>
<organism evidence="14 15">
    <name type="scientific">Klebsiella indica</name>
    <dbReference type="NCBI Taxonomy" id="2582917"/>
    <lineage>
        <taxon>Bacteria</taxon>
        <taxon>Pseudomonadati</taxon>
        <taxon>Pseudomonadota</taxon>
        <taxon>Gammaproteobacteria</taxon>
        <taxon>Enterobacterales</taxon>
        <taxon>Enterobacteriaceae</taxon>
        <taxon>Klebsiella/Raoultella group</taxon>
        <taxon>Klebsiella</taxon>
    </lineage>
</organism>
<dbReference type="GO" id="GO:0006751">
    <property type="term" value="P:glutathione catabolic process"/>
    <property type="evidence" value="ECO:0007669"/>
    <property type="project" value="UniProtKB-UniRule"/>
</dbReference>
<dbReference type="NCBIfam" id="TIGR00066">
    <property type="entry name" value="g_glut_trans"/>
    <property type="match status" value="1"/>
</dbReference>
<dbReference type="EC" id="2.3.2.2" evidence="11"/>
<dbReference type="EC" id="3.4.19.13" evidence="11"/>
<dbReference type="Proteomes" id="UP000307430">
    <property type="component" value="Unassembled WGS sequence"/>
</dbReference>
<dbReference type="FunFam" id="3.60.20.40:FF:000003">
    <property type="entry name" value="Gamma-glutamyltranspeptidase"/>
    <property type="match status" value="1"/>
</dbReference>
<evidence type="ECO:0000256" key="11">
    <source>
        <dbReference type="RuleBase" id="RU368036"/>
    </source>
</evidence>
<dbReference type="InterPro" id="IPR051792">
    <property type="entry name" value="GGT_bact"/>
</dbReference>
<dbReference type="GO" id="GO:0103068">
    <property type="term" value="F:leukotriene C4 gamma-glutamyl transferase activity"/>
    <property type="evidence" value="ECO:0007669"/>
    <property type="project" value="UniProtKB-EC"/>
</dbReference>
<feature type="binding site" evidence="10">
    <location>
        <position position="114"/>
    </location>
    <ligand>
        <name>L-glutamate</name>
        <dbReference type="ChEBI" id="CHEBI:29985"/>
    </ligand>
</feature>
<evidence type="ECO:0000256" key="4">
    <source>
        <dbReference type="ARBA" id="ARBA00022679"/>
    </source>
</evidence>
<dbReference type="Gene3D" id="3.60.20.40">
    <property type="match status" value="1"/>
</dbReference>
<keyword evidence="4 11" id="KW-0808">Transferase</keyword>
<evidence type="ECO:0000256" key="8">
    <source>
        <dbReference type="ARBA" id="ARBA00047417"/>
    </source>
</evidence>
<evidence type="ECO:0000313" key="15">
    <source>
        <dbReference type="Proteomes" id="UP000307430"/>
    </source>
</evidence>
<feature type="region of interest" description="Disordered" evidence="12">
    <location>
        <begin position="561"/>
        <end position="580"/>
    </location>
</feature>
<evidence type="ECO:0000256" key="12">
    <source>
        <dbReference type="SAM" id="MobiDB-lite"/>
    </source>
</evidence>
<comment type="catalytic activity">
    <reaction evidence="2 11">
        <text>glutathione + H2O = L-cysteinylglycine + L-glutamate</text>
        <dbReference type="Rhea" id="RHEA:28807"/>
        <dbReference type="ChEBI" id="CHEBI:15377"/>
        <dbReference type="ChEBI" id="CHEBI:29985"/>
        <dbReference type="ChEBI" id="CHEBI:57925"/>
        <dbReference type="ChEBI" id="CHEBI:61694"/>
        <dbReference type="EC" id="3.4.19.13"/>
    </reaction>
</comment>
<dbReference type="GO" id="GO:0006750">
    <property type="term" value="P:glutathione biosynthetic process"/>
    <property type="evidence" value="ECO:0007669"/>
    <property type="project" value="UniProtKB-KW"/>
</dbReference>
<accession>A0A5R9LMY2</accession>
<evidence type="ECO:0000256" key="2">
    <source>
        <dbReference type="ARBA" id="ARBA00001089"/>
    </source>
</evidence>
<name>A0A5R9LMY2_9ENTR</name>
<sequence length="580" mass="61937">MIKTTLWRQVVIAVLLACGSFSVAANPAPPPVSYGVEEDIFHPVRAHQGMVASVDALATKVGVDILRQGGNAVDAAVAVGYALAVTHPQAGNIGGGGFMMLRTKDGHTTAIDFREMAPAQATRDMFLDDQGNPDSKKSLTSHLASGTPGTVAGFSLALEKYGTMPLNKVIRPAIKLAEEGFIVNDALADDLKTYGSEVIPDHANSRAIFWKNGEPLKKGDRLVQKQLGKSLELIAEHGPDAFYKGAIAQQIADEMKNNGGLITKADLANYKAVERTPISGEYRGYQIFSMPPPSSGGIHIVQILNILENFDMHKFGFGSADAMQVMAEAEKHAYADRSEYLGDPDFVNVPWQALTSKAYAKAIAEQIDINKAKPSSQIRPGKLAPYESNQTTHFSVVDKDGNAVAVTYTLNTIFGTGIVAGNSGILLNNQMDDFSAKPGVPNVYGLVGGDANAVEPKKRPLSSMSPTIVVKDGKTWLVTGSPGGSRIITTVLQMIVNTIDFGMNVAEATNAPRFHHQWLPDELRVEKGFSPDTLKLLEDKGQKVAVKAAMGSTQSIMIGPDGTLYGASDPRSPDDLTAGY</sequence>
<dbReference type="RefSeq" id="WP_138359308.1">
    <property type="nucleotide sequence ID" value="NZ_VCHQ01000005.1"/>
</dbReference>
<dbReference type="InterPro" id="IPR055262">
    <property type="entry name" value="GGT_CS"/>
</dbReference>
<dbReference type="PROSITE" id="PS00462">
    <property type="entry name" value="G_GLU_TRANSPEPTIDASE"/>
    <property type="match status" value="1"/>
</dbReference>
<dbReference type="NCBIfam" id="NF007187">
    <property type="entry name" value="PRK09615.1"/>
    <property type="match status" value="1"/>
</dbReference>
<proteinExistence type="inferred from homology"/>
<keyword evidence="6 11" id="KW-0865">Zymogen</keyword>
<keyword evidence="11" id="KW-0317">Glutathione biosynthesis</keyword>
<dbReference type="FunFam" id="1.10.246.130:FF:000004">
    <property type="entry name" value="Gamma-glutamyltranspeptidase (Ggt)"/>
    <property type="match status" value="1"/>
</dbReference>
<dbReference type="InterPro" id="IPR043138">
    <property type="entry name" value="GGT_lsub"/>
</dbReference>
<dbReference type="PANTHER" id="PTHR43199:SF1">
    <property type="entry name" value="GLUTATHIONE HYDROLASE PROENZYME"/>
    <property type="match status" value="1"/>
</dbReference>
<evidence type="ECO:0000256" key="7">
    <source>
        <dbReference type="ARBA" id="ARBA00023315"/>
    </source>
</evidence>
<evidence type="ECO:0000256" key="5">
    <source>
        <dbReference type="ARBA" id="ARBA00022801"/>
    </source>
</evidence>
<dbReference type="GO" id="GO:0036374">
    <property type="term" value="F:glutathione hydrolase activity"/>
    <property type="evidence" value="ECO:0007669"/>
    <property type="project" value="UniProtKB-UniRule"/>
</dbReference>
<comment type="caution">
    <text evidence="14">The sequence shown here is derived from an EMBL/GenBank/DDBJ whole genome shotgun (WGS) entry which is preliminary data.</text>
</comment>
<comment type="subunit">
    <text evidence="11">This enzyme consists of two polypeptide chains, which are synthesized in precursor form from a single polypeptide.</text>
</comment>
<comment type="PTM">
    <text evidence="11">Cleaved by autocatalysis into a large and a small subunit.</text>
</comment>
<feature type="binding site" evidence="10">
    <location>
        <begin position="409"/>
        <end position="411"/>
    </location>
    <ligand>
        <name>L-glutamate</name>
        <dbReference type="ChEBI" id="CHEBI:29985"/>
    </ligand>
</feature>
<dbReference type="EMBL" id="VCHQ01000005">
    <property type="protein sequence ID" value="TLV22220.1"/>
    <property type="molecule type" value="Genomic_DNA"/>
</dbReference>
<evidence type="ECO:0000256" key="3">
    <source>
        <dbReference type="ARBA" id="ARBA00009381"/>
    </source>
</evidence>
<dbReference type="InterPro" id="IPR029055">
    <property type="entry name" value="Ntn_hydrolases_N"/>
</dbReference>
<feature type="chain" id="PRO_5024307028" description="Glutathione hydrolase proenzyme" evidence="13">
    <location>
        <begin position="25"/>
        <end position="580"/>
    </location>
</feature>
<feature type="binding site" evidence="10">
    <location>
        <position position="433"/>
    </location>
    <ligand>
        <name>L-glutamate</name>
        <dbReference type="ChEBI" id="CHEBI:29985"/>
    </ligand>
</feature>
<evidence type="ECO:0000313" key="14">
    <source>
        <dbReference type="EMBL" id="TLV22220.1"/>
    </source>
</evidence>
<comment type="similarity">
    <text evidence="3 11">Belongs to the gamma-glutamyltransferase family.</text>
</comment>
<comment type="catalytic activity">
    <reaction evidence="8 11">
        <text>an N-terminal (5-L-glutamyl)-[peptide] + an alpha-amino acid = 5-L-glutamyl amino acid + an N-terminal L-alpha-aminoacyl-[peptide]</text>
        <dbReference type="Rhea" id="RHEA:23904"/>
        <dbReference type="Rhea" id="RHEA-COMP:9780"/>
        <dbReference type="Rhea" id="RHEA-COMP:9795"/>
        <dbReference type="ChEBI" id="CHEBI:77644"/>
        <dbReference type="ChEBI" id="CHEBI:78597"/>
        <dbReference type="ChEBI" id="CHEBI:78599"/>
        <dbReference type="ChEBI" id="CHEBI:78608"/>
        <dbReference type="EC" id="2.3.2.2"/>
    </reaction>
</comment>
<dbReference type="InterPro" id="IPR043137">
    <property type="entry name" value="GGT_ssub_C"/>
</dbReference>
<dbReference type="Pfam" id="PF01019">
    <property type="entry name" value="G_glu_transpept"/>
    <property type="match status" value="1"/>
</dbReference>
<dbReference type="AlphaFoldDB" id="A0A5R9LMY2"/>
<comment type="pathway">
    <text evidence="11">Sulfur metabolism; glutathione metabolism.</text>
</comment>
<evidence type="ECO:0000256" key="6">
    <source>
        <dbReference type="ARBA" id="ARBA00023145"/>
    </source>
</evidence>
<keyword evidence="7 11" id="KW-0012">Acyltransferase</keyword>
<feature type="signal peptide" evidence="13">
    <location>
        <begin position="1"/>
        <end position="24"/>
    </location>
</feature>
<keyword evidence="5 11" id="KW-0378">Hydrolase</keyword>
<protein>
    <recommendedName>
        <fullName evidence="11">Glutathione hydrolase proenzyme</fullName>
        <ecNumber evidence="11">2.3.2.2</ecNumber>
        <ecNumber evidence="11">3.4.19.13</ecNumber>
    </recommendedName>
    <component>
        <recommendedName>
            <fullName evidence="11">Glutathione hydrolase large chain</fullName>
        </recommendedName>
    </component>
    <component>
        <recommendedName>
            <fullName evidence="11">Glutathione hydrolase small chain</fullName>
        </recommendedName>
    </component>
</protein>
<evidence type="ECO:0000256" key="13">
    <source>
        <dbReference type="SAM" id="SignalP"/>
    </source>
</evidence>
<dbReference type="SUPFAM" id="SSF56235">
    <property type="entry name" value="N-terminal nucleophile aminohydrolases (Ntn hydrolases)"/>
    <property type="match status" value="1"/>
</dbReference>
<dbReference type="PANTHER" id="PTHR43199">
    <property type="entry name" value="GLUTATHIONE HYDROLASE"/>
    <property type="match status" value="1"/>
</dbReference>
<reference evidence="14 15" key="1">
    <citation type="submission" date="2019-05" db="EMBL/GenBank/DDBJ databases">
        <title>Genome sequence of Klebsiella sp strain TOUT106.</title>
        <authorList>
            <person name="Rahi P."/>
            <person name="Chaudhari D."/>
        </authorList>
    </citation>
    <scope>NUCLEOTIDE SEQUENCE [LARGE SCALE GENOMIC DNA]</scope>
    <source>
        <strain evidence="14 15">TOUT106</strain>
    </source>
</reference>
<feature type="active site" description="Nucleophile" evidence="9">
    <location>
        <position position="391"/>
    </location>
</feature>
<dbReference type="Gene3D" id="1.10.246.130">
    <property type="match status" value="1"/>
</dbReference>
<feature type="binding site" evidence="10">
    <location>
        <begin position="462"/>
        <end position="463"/>
    </location>
    <ligand>
        <name>L-glutamate</name>
        <dbReference type="ChEBI" id="CHEBI:29985"/>
    </ligand>
</feature>
<evidence type="ECO:0000256" key="10">
    <source>
        <dbReference type="PIRSR" id="PIRSR600101-2"/>
    </source>
</evidence>
<gene>
    <name evidence="14" type="ORF">FE839_03785</name>
</gene>
<feature type="binding site" evidence="10">
    <location>
        <position position="484"/>
    </location>
    <ligand>
        <name>L-glutamate</name>
        <dbReference type="ChEBI" id="CHEBI:29985"/>
    </ligand>
</feature>
<dbReference type="UniPathway" id="UPA00204"/>
<comment type="catalytic activity">
    <reaction evidence="1 11">
        <text>an S-substituted glutathione + H2O = an S-substituted L-cysteinylglycine + L-glutamate</text>
        <dbReference type="Rhea" id="RHEA:59468"/>
        <dbReference type="ChEBI" id="CHEBI:15377"/>
        <dbReference type="ChEBI" id="CHEBI:29985"/>
        <dbReference type="ChEBI" id="CHEBI:90779"/>
        <dbReference type="ChEBI" id="CHEBI:143103"/>
        <dbReference type="EC" id="3.4.19.13"/>
    </reaction>
</comment>
<keyword evidence="13" id="KW-0732">Signal</keyword>
<dbReference type="InterPro" id="IPR000101">
    <property type="entry name" value="GGT_peptidase"/>
</dbReference>
<keyword evidence="15" id="KW-1185">Reference proteome</keyword>
<evidence type="ECO:0000256" key="1">
    <source>
        <dbReference type="ARBA" id="ARBA00001049"/>
    </source>
</evidence>
<dbReference type="PRINTS" id="PR01210">
    <property type="entry name" value="GGTRANSPTASE"/>
</dbReference>